<gene>
    <name evidence="9" type="ORF">GCM10020367_13560</name>
</gene>
<feature type="active site" description="Charge relay system" evidence="5">
    <location>
        <position position="182"/>
    </location>
</feature>
<dbReference type="Proteomes" id="UP001499990">
    <property type="component" value="Unassembled WGS sequence"/>
</dbReference>
<dbReference type="SUPFAM" id="SSF52743">
    <property type="entry name" value="Subtilisin-like"/>
    <property type="match status" value="1"/>
</dbReference>
<dbReference type="PROSITE" id="PS51892">
    <property type="entry name" value="SUBTILASE"/>
    <property type="match status" value="1"/>
</dbReference>
<dbReference type="PRINTS" id="PR00723">
    <property type="entry name" value="SUBTILISIN"/>
</dbReference>
<dbReference type="InterPro" id="IPR022398">
    <property type="entry name" value="Peptidase_S8_His-AS"/>
</dbReference>
<evidence type="ECO:0000256" key="4">
    <source>
        <dbReference type="ARBA" id="ARBA00022825"/>
    </source>
</evidence>
<feature type="domain" description="Peptidase S8/S53" evidence="8">
    <location>
        <begin position="175"/>
        <end position="512"/>
    </location>
</feature>
<dbReference type="InterPro" id="IPR036852">
    <property type="entry name" value="Peptidase_S8/S53_dom_sf"/>
</dbReference>
<dbReference type="Gene3D" id="3.40.50.200">
    <property type="entry name" value="Peptidase S8/S53 domain"/>
    <property type="match status" value="1"/>
</dbReference>
<organism evidence="9 10">
    <name type="scientific">Streptomyces sannanensis</name>
    <dbReference type="NCBI Taxonomy" id="285536"/>
    <lineage>
        <taxon>Bacteria</taxon>
        <taxon>Bacillati</taxon>
        <taxon>Actinomycetota</taxon>
        <taxon>Actinomycetes</taxon>
        <taxon>Kitasatosporales</taxon>
        <taxon>Streptomycetaceae</taxon>
        <taxon>Streptomyces</taxon>
    </lineage>
</organism>
<dbReference type="InterPro" id="IPR023827">
    <property type="entry name" value="Peptidase_S8_Asp-AS"/>
</dbReference>
<keyword evidence="3 5" id="KW-0378">Hydrolase</keyword>
<dbReference type="RefSeq" id="WP_345035225.1">
    <property type="nucleotide sequence ID" value="NZ_BAAAYL010000001.1"/>
</dbReference>
<reference evidence="10" key="1">
    <citation type="journal article" date="2019" name="Int. J. Syst. Evol. Microbiol.">
        <title>The Global Catalogue of Microorganisms (GCM) 10K type strain sequencing project: providing services to taxonomists for standard genome sequencing and annotation.</title>
        <authorList>
            <consortium name="The Broad Institute Genomics Platform"/>
            <consortium name="The Broad Institute Genome Sequencing Center for Infectious Disease"/>
            <person name="Wu L."/>
            <person name="Ma J."/>
        </authorList>
    </citation>
    <scope>NUCLEOTIDE SEQUENCE [LARGE SCALE GENOMIC DNA]</scope>
    <source>
        <strain evidence="10">JCM 9651</strain>
    </source>
</reference>
<evidence type="ECO:0000256" key="6">
    <source>
        <dbReference type="RuleBase" id="RU003355"/>
    </source>
</evidence>
<feature type="signal peptide" evidence="7">
    <location>
        <begin position="1"/>
        <end position="33"/>
    </location>
</feature>
<dbReference type="PROSITE" id="PS51318">
    <property type="entry name" value="TAT"/>
    <property type="match status" value="1"/>
</dbReference>
<dbReference type="PROSITE" id="PS00138">
    <property type="entry name" value="SUBTILASE_SER"/>
    <property type="match status" value="1"/>
</dbReference>
<feature type="chain" id="PRO_5045785019" evidence="7">
    <location>
        <begin position="34"/>
        <end position="521"/>
    </location>
</feature>
<sequence length="521" mass="54057">MAHLGSRRRRVLALPAGLALTASLGFLPGMASAAPQDALPAAAATTFNGPKMSYVVNTTPVHSTGVVRRAIAQAGGTIVTSYDRIGVIVVHSSNPDFAKTIRNTPGVESAGATRTAPLQSVATTEEGGTELLTAEEAAKAAEAAGPGQEPMEPNQWDMRAIQADEASKINDGSPSVTVGVIDTGVDDTHEDLKANFSKEQSASCVGGVANTTEGAWRPYPGPQGSDHGTHVAGTIAAARNGIGVTGVAPGVKVAGIKVSEPGTSLFYTEAVVCGFMWAAEHDIDVTNNSYYVDPWYFNCKDDPDQKALLDAVTRATKYAERKGVLNVAAAGNENYDLASYEILDQSSPNDTTPGPRTIDPHKCFDIPTQLPGVVTVSSTGSKGFKSYFSSFGLGVVDVSAPGGDKWQIPDTPDGNSSDPVIRGNAGRVLSTVVNGQYGYKQGTSMATPHVAGVAALLKSTHPKATPAQLQEMLKAQAVNPGCPTKVYNSAGKLIDATTCQGDDQVNGYYGHGIVNALNAVK</sequence>
<evidence type="ECO:0000256" key="3">
    <source>
        <dbReference type="ARBA" id="ARBA00022801"/>
    </source>
</evidence>
<evidence type="ECO:0000313" key="9">
    <source>
        <dbReference type="EMBL" id="GAA3369723.1"/>
    </source>
</evidence>
<feature type="active site" description="Charge relay system" evidence="5">
    <location>
        <position position="227"/>
    </location>
</feature>
<comment type="similarity">
    <text evidence="1 5 6">Belongs to the peptidase S8 family.</text>
</comment>
<keyword evidence="10" id="KW-1185">Reference proteome</keyword>
<dbReference type="PROSITE" id="PS00137">
    <property type="entry name" value="SUBTILASE_HIS"/>
    <property type="match status" value="1"/>
</dbReference>
<proteinExistence type="inferred from homology"/>
<dbReference type="InterPro" id="IPR050131">
    <property type="entry name" value="Peptidase_S8_subtilisin-like"/>
</dbReference>
<accession>A0ABP6S777</accession>
<evidence type="ECO:0000256" key="5">
    <source>
        <dbReference type="PROSITE-ProRule" id="PRU01240"/>
    </source>
</evidence>
<evidence type="ECO:0000256" key="1">
    <source>
        <dbReference type="ARBA" id="ARBA00011073"/>
    </source>
</evidence>
<evidence type="ECO:0000256" key="2">
    <source>
        <dbReference type="ARBA" id="ARBA00022670"/>
    </source>
</evidence>
<dbReference type="PROSITE" id="PS00136">
    <property type="entry name" value="SUBTILASE_ASP"/>
    <property type="match status" value="1"/>
</dbReference>
<evidence type="ECO:0000259" key="8">
    <source>
        <dbReference type="Pfam" id="PF00082"/>
    </source>
</evidence>
<dbReference type="InterPro" id="IPR015500">
    <property type="entry name" value="Peptidase_S8_subtilisin-rel"/>
</dbReference>
<evidence type="ECO:0000313" key="10">
    <source>
        <dbReference type="Proteomes" id="UP001499990"/>
    </source>
</evidence>
<keyword evidence="4 5" id="KW-0720">Serine protease</keyword>
<evidence type="ECO:0000256" key="7">
    <source>
        <dbReference type="SAM" id="SignalP"/>
    </source>
</evidence>
<name>A0ABP6S777_9ACTN</name>
<keyword evidence="7" id="KW-0732">Signal</keyword>
<dbReference type="InterPro" id="IPR006311">
    <property type="entry name" value="TAT_signal"/>
</dbReference>
<dbReference type="PANTHER" id="PTHR43806:SF11">
    <property type="entry name" value="CEREVISIN-RELATED"/>
    <property type="match status" value="1"/>
</dbReference>
<dbReference type="InterPro" id="IPR023828">
    <property type="entry name" value="Peptidase_S8_Ser-AS"/>
</dbReference>
<protein>
    <submittedName>
        <fullName evidence="9">S8 family serine peptidase</fullName>
    </submittedName>
</protein>
<comment type="caution">
    <text evidence="9">The sequence shown here is derived from an EMBL/GenBank/DDBJ whole genome shotgun (WGS) entry which is preliminary data.</text>
</comment>
<dbReference type="PANTHER" id="PTHR43806">
    <property type="entry name" value="PEPTIDASE S8"/>
    <property type="match status" value="1"/>
</dbReference>
<keyword evidence="2 5" id="KW-0645">Protease</keyword>
<dbReference type="InterPro" id="IPR000209">
    <property type="entry name" value="Peptidase_S8/S53_dom"/>
</dbReference>
<dbReference type="EMBL" id="BAAAYL010000001">
    <property type="protein sequence ID" value="GAA3369723.1"/>
    <property type="molecule type" value="Genomic_DNA"/>
</dbReference>
<feature type="active site" description="Charge relay system" evidence="5">
    <location>
        <position position="444"/>
    </location>
</feature>
<dbReference type="Pfam" id="PF00082">
    <property type="entry name" value="Peptidase_S8"/>
    <property type="match status" value="1"/>
</dbReference>